<organism evidence="2 3">
    <name type="scientific">Ulvibacterium marinum</name>
    <dbReference type="NCBI Taxonomy" id="2419782"/>
    <lineage>
        <taxon>Bacteria</taxon>
        <taxon>Pseudomonadati</taxon>
        <taxon>Bacteroidota</taxon>
        <taxon>Flavobacteriia</taxon>
        <taxon>Flavobacteriales</taxon>
        <taxon>Flavobacteriaceae</taxon>
        <taxon>Ulvibacterium</taxon>
    </lineage>
</organism>
<dbReference type="Proteomes" id="UP000276603">
    <property type="component" value="Unassembled WGS sequence"/>
</dbReference>
<keyword evidence="3" id="KW-1185">Reference proteome</keyword>
<accession>A0A3B0C3B3</accession>
<comment type="caution">
    <text evidence="2">The sequence shown here is derived from an EMBL/GenBank/DDBJ whole genome shotgun (WGS) entry which is preliminary data.</text>
</comment>
<reference evidence="2 3" key="1">
    <citation type="submission" date="2018-10" db="EMBL/GenBank/DDBJ databases">
        <title>Ulvibacterium marinum gen. nov., sp. nov., a novel marine bacterium of the family Flavobacteriaceae, isolated from a culture of the green alga Ulva prolifera.</title>
        <authorList>
            <person name="Zhang Z."/>
        </authorList>
    </citation>
    <scope>NUCLEOTIDE SEQUENCE [LARGE SCALE GENOMIC DNA]</scope>
    <source>
        <strain evidence="2 3">CCMM003</strain>
    </source>
</reference>
<dbReference type="EMBL" id="RBCJ01000003">
    <property type="protein sequence ID" value="RKN80152.1"/>
    <property type="molecule type" value="Genomic_DNA"/>
</dbReference>
<feature type="transmembrane region" description="Helical" evidence="1">
    <location>
        <begin position="71"/>
        <end position="87"/>
    </location>
</feature>
<keyword evidence="1" id="KW-0472">Membrane</keyword>
<proteinExistence type="predicted"/>
<gene>
    <name evidence="2" type="ORF">D7Z94_18110</name>
</gene>
<keyword evidence="1" id="KW-1133">Transmembrane helix</keyword>
<name>A0A3B0C3B3_9FLAO</name>
<dbReference type="AlphaFoldDB" id="A0A3B0C3B3"/>
<evidence type="ECO:0000256" key="1">
    <source>
        <dbReference type="SAM" id="Phobius"/>
    </source>
</evidence>
<keyword evidence="1" id="KW-0812">Transmembrane</keyword>
<dbReference type="RefSeq" id="WP_120712961.1">
    <property type="nucleotide sequence ID" value="NZ_RBCJ01000003.1"/>
</dbReference>
<protein>
    <submittedName>
        <fullName evidence="2">Uncharacterized protein</fullName>
    </submittedName>
</protein>
<evidence type="ECO:0000313" key="2">
    <source>
        <dbReference type="EMBL" id="RKN80152.1"/>
    </source>
</evidence>
<evidence type="ECO:0000313" key="3">
    <source>
        <dbReference type="Proteomes" id="UP000276603"/>
    </source>
</evidence>
<sequence length="90" mass="10647">MLGYYGKISNQFNLSQVKRRKIREFKDVLTNSSGDNPPRFRDIPPEELKKIKDRIRKEAAIENRQEIRKRLLAFAGAIFFIWLLIKACTH</sequence>